<dbReference type="AlphaFoldDB" id="A0A5M5MCK7"/>
<keyword evidence="1" id="KW-1133">Transmembrane helix</keyword>
<evidence type="ECO:0000256" key="1">
    <source>
        <dbReference type="SAM" id="Phobius"/>
    </source>
</evidence>
<proteinExistence type="predicted"/>
<feature type="transmembrane region" description="Helical" evidence="1">
    <location>
        <begin position="12"/>
        <end position="35"/>
    </location>
</feature>
<comment type="caution">
    <text evidence="2">The sequence shown here is derived from an EMBL/GenBank/DDBJ whole genome shotgun (WGS) entry which is preliminary data.</text>
</comment>
<sequence>MKTLKKITFGRVLGLIAVLCLCWVSILVSVEFYAARKSSEYQGDVYSSMYDMSGKCGVIDKKGTVIHNEAVDLY</sequence>
<dbReference type="Proteomes" id="UP000478493">
    <property type="component" value="Unassembled WGS sequence"/>
</dbReference>
<name>A0A5M5MCK7_BACOV</name>
<evidence type="ECO:0000313" key="2">
    <source>
        <dbReference type="EMBL" id="KAA4543354.1"/>
    </source>
</evidence>
<accession>A0A5M5MCK7</accession>
<keyword evidence="1" id="KW-0812">Transmembrane</keyword>
<reference evidence="2 3" key="1">
    <citation type="journal article" date="2019" name="Nat. Med.">
        <title>A library of human gut bacterial isolates paired with longitudinal multiomics data enables mechanistic microbiome research.</title>
        <authorList>
            <person name="Poyet M."/>
            <person name="Groussin M."/>
            <person name="Gibbons S.M."/>
            <person name="Avila-Pacheco J."/>
            <person name="Jiang X."/>
            <person name="Kearney S.M."/>
            <person name="Perrotta A.R."/>
            <person name="Berdy B."/>
            <person name="Zhao S."/>
            <person name="Lieberman T.D."/>
            <person name="Swanson P.K."/>
            <person name="Smith M."/>
            <person name="Roesemann S."/>
            <person name="Alexander J.E."/>
            <person name="Rich S.A."/>
            <person name="Livny J."/>
            <person name="Vlamakis H."/>
            <person name="Clish C."/>
            <person name="Bullock K."/>
            <person name="Deik A."/>
            <person name="Scott J."/>
            <person name="Pierce K.A."/>
            <person name="Xavier R.J."/>
            <person name="Alm E.J."/>
        </authorList>
    </citation>
    <scope>NUCLEOTIDE SEQUENCE [LARGE SCALE GENOMIC DNA]</scope>
    <source>
        <strain evidence="2 3">BIOML-A41</strain>
    </source>
</reference>
<evidence type="ECO:0000313" key="3">
    <source>
        <dbReference type="Proteomes" id="UP000478493"/>
    </source>
</evidence>
<keyword evidence="1" id="KW-0472">Membrane</keyword>
<organism evidence="2 3">
    <name type="scientific">Bacteroides ovatus</name>
    <dbReference type="NCBI Taxonomy" id="28116"/>
    <lineage>
        <taxon>Bacteria</taxon>
        <taxon>Pseudomonadati</taxon>
        <taxon>Bacteroidota</taxon>
        <taxon>Bacteroidia</taxon>
        <taxon>Bacteroidales</taxon>
        <taxon>Bacteroidaceae</taxon>
        <taxon>Bacteroides</taxon>
    </lineage>
</organism>
<dbReference type="EMBL" id="VWGP01000001">
    <property type="protein sequence ID" value="KAA4543354.1"/>
    <property type="molecule type" value="Genomic_DNA"/>
</dbReference>
<gene>
    <name evidence="2" type="ORF">F3B85_01740</name>
</gene>
<protein>
    <submittedName>
        <fullName evidence="2">Uncharacterized protein</fullName>
    </submittedName>
</protein>
<dbReference type="RefSeq" id="WP_032851817.1">
    <property type="nucleotide sequence ID" value="NZ_CABKQC010000001.1"/>
</dbReference>